<comment type="caution">
    <text evidence="2">The sequence shown here is derived from an EMBL/GenBank/DDBJ whole genome shotgun (WGS) entry which is preliminary data.</text>
</comment>
<dbReference type="Pfam" id="PF13524">
    <property type="entry name" value="Glyco_trans_1_2"/>
    <property type="match status" value="1"/>
</dbReference>
<evidence type="ECO:0000313" key="3">
    <source>
        <dbReference type="Proteomes" id="UP001597233"/>
    </source>
</evidence>
<organism evidence="2 3">
    <name type="scientific">Paenibacillus wenxiniae</name>
    <dbReference type="NCBI Taxonomy" id="1636843"/>
    <lineage>
        <taxon>Bacteria</taxon>
        <taxon>Bacillati</taxon>
        <taxon>Bacillota</taxon>
        <taxon>Bacilli</taxon>
        <taxon>Bacillales</taxon>
        <taxon>Paenibacillaceae</taxon>
        <taxon>Paenibacillus</taxon>
    </lineage>
</organism>
<dbReference type="SUPFAM" id="SSF53756">
    <property type="entry name" value="UDP-Glycosyltransferase/glycogen phosphorylase"/>
    <property type="match status" value="1"/>
</dbReference>
<feature type="domain" description="Spore protein YkvP/CgeB glycosyl transferase-like" evidence="1">
    <location>
        <begin position="249"/>
        <end position="389"/>
    </location>
</feature>
<keyword evidence="2" id="KW-0328">Glycosyltransferase</keyword>
<proteinExistence type="predicted"/>
<dbReference type="Proteomes" id="UP001597233">
    <property type="component" value="Unassembled WGS sequence"/>
</dbReference>
<protein>
    <submittedName>
        <fullName evidence="2">Glycosyltransferase</fullName>
        <ecNumber evidence="2">2.4.-.-</ecNumber>
    </submittedName>
</protein>
<dbReference type="RefSeq" id="WP_347326741.1">
    <property type="nucleotide sequence ID" value="NZ_JBCGUH010000015.1"/>
</dbReference>
<keyword evidence="3" id="KW-1185">Reference proteome</keyword>
<keyword evidence="2" id="KW-0808">Transferase</keyword>
<dbReference type="EMBL" id="JBHUEH010000013">
    <property type="protein sequence ID" value="MFD1885635.1"/>
    <property type="molecule type" value="Genomic_DNA"/>
</dbReference>
<dbReference type="InterPro" id="IPR055259">
    <property type="entry name" value="YkvP/CgeB_Glyco_trans-like"/>
</dbReference>
<dbReference type="EC" id="2.4.-.-" evidence="2"/>
<evidence type="ECO:0000313" key="2">
    <source>
        <dbReference type="EMBL" id="MFD1885635.1"/>
    </source>
</evidence>
<evidence type="ECO:0000259" key="1">
    <source>
        <dbReference type="Pfam" id="PF13524"/>
    </source>
</evidence>
<name>A0ABW4RHV9_9BACL</name>
<accession>A0ABW4RHV9</accession>
<dbReference type="GO" id="GO:0016757">
    <property type="term" value="F:glycosyltransferase activity"/>
    <property type="evidence" value="ECO:0007669"/>
    <property type="project" value="UniProtKB-KW"/>
</dbReference>
<sequence length="399" mass="46351">MEQPKIVMYKGQSQYDVLRHFVDQLGMGFKDFDYDVCIIDLLEMETSIEQLNQVLIDQKNIVFFCSFNGVGMELTLDNGQKIHEAIGVPFFSIYVDHPIYHTSRILAQQQDRKANLNVMSFVDPRHSEFAAKQFSSHSMKMFLPHASYNIEDSVMNVPFKQRTIDIVVSGSYTDPEVTMAKWKEELSPFVYGVLNEVIEISEAFPKYAIFDCWEYWTKQRGIELDALGSDRAFYYVQEVDRFLRQSFRHKLVDSLAGCNLHVCGDGWEQYKSDTVTLIHHGACSYQKMREIMGNSKIVLNAFPTYNQWSHERVFDACALGAVALTQSNPYWHEVFKHEHSILMFEEPDELKELIQTQLMQGHNLEEIAQHGYEVVKSQHQWRNRASQVLEAVFLAFNFA</sequence>
<gene>
    <name evidence="2" type="ORF">ACFSC9_08850</name>
</gene>
<reference evidence="3" key="1">
    <citation type="journal article" date="2019" name="Int. J. Syst. Evol. Microbiol.">
        <title>The Global Catalogue of Microorganisms (GCM) 10K type strain sequencing project: providing services to taxonomists for standard genome sequencing and annotation.</title>
        <authorList>
            <consortium name="The Broad Institute Genomics Platform"/>
            <consortium name="The Broad Institute Genome Sequencing Center for Infectious Disease"/>
            <person name="Wu L."/>
            <person name="Ma J."/>
        </authorList>
    </citation>
    <scope>NUCLEOTIDE SEQUENCE [LARGE SCALE GENOMIC DNA]</scope>
    <source>
        <strain evidence="3">CCUG 54950</strain>
    </source>
</reference>